<evidence type="ECO:0000256" key="7">
    <source>
        <dbReference type="SAM" id="Phobius"/>
    </source>
</evidence>
<evidence type="ECO:0000313" key="9">
    <source>
        <dbReference type="EMBL" id="MFC5948475.1"/>
    </source>
</evidence>
<gene>
    <name evidence="9" type="ORF">ACFQH9_09335</name>
</gene>
<evidence type="ECO:0000313" key="10">
    <source>
        <dbReference type="Proteomes" id="UP001596119"/>
    </source>
</evidence>
<dbReference type="InterPro" id="IPR036259">
    <property type="entry name" value="MFS_trans_sf"/>
</dbReference>
<feature type="transmembrane region" description="Helical" evidence="7">
    <location>
        <begin position="108"/>
        <end position="130"/>
    </location>
</feature>
<dbReference type="InterPro" id="IPR020846">
    <property type="entry name" value="MFS_dom"/>
</dbReference>
<feature type="transmembrane region" description="Helical" evidence="7">
    <location>
        <begin position="344"/>
        <end position="366"/>
    </location>
</feature>
<keyword evidence="6 7" id="KW-0472">Membrane</keyword>
<dbReference type="SUPFAM" id="SSF103473">
    <property type="entry name" value="MFS general substrate transporter"/>
    <property type="match status" value="1"/>
</dbReference>
<dbReference type="PANTHER" id="PTHR23517">
    <property type="entry name" value="RESISTANCE PROTEIN MDTM, PUTATIVE-RELATED-RELATED"/>
    <property type="match status" value="1"/>
</dbReference>
<feature type="transmembrane region" description="Helical" evidence="7">
    <location>
        <begin position="173"/>
        <end position="192"/>
    </location>
</feature>
<dbReference type="EMBL" id="JBHSQK010000018">
    <property type="protein sequence ID" value="MFC5948475.1"/>
    <property type="molecule type" value="Genomic_DNA"/>
</dbReference>
<dbReference type="Proteomes" id="UP001596119">
    <property type="component" value="Unassembled WGS sequence"/>
</dbReference>
<dbReference type="Pfam" id="PF07690">
    <property type="entry name" value="MFS_1"/>
    <property type="match status" value="1"/>
</dbReference>
<comment type="caution">
    <text evidence="9">The sequence shown here is derived from an EMBL/GenBank/DDBJ whole genome shotgun (WGS) entry which is preliminary data.</text>
</comment>
<feature type="transmembrane region" description="Helical" evidence="7">
    <location>
        <begin position="252"/>
        <end position="270"/>
    </location>
</feature>
<keyword evidence="2" id="KW-0813">Transport</keyword>
<accession>A0ABW1I501</accession>
<dbReference type="InterPro" id="IPR050171">
    <property type="entry name" value="MFS_Transporters"/>
</dbReference>
<feature type="transmembrane region" description="Helical" evidence="7">
    <location>
        <begin position="307"/>
        <end position="332"/>
    </location>
</feature>
<dbReference type="InterPro" id="IPR005829">
    <property type="entry name" value="Sugar_transporter_CS"/>
</dbReference>
<keyword evidence="3" id="KW-1003">Cell membrane</keyword>
<dbReference type="RefSeq" id="WP_379565530.1">
    <property type="nucleotide sequence ID" value="NZ_JBHSQK010000018.1"/>
</dbReference>
<dbReference type="PROSITE" id="PS50850">
    <property type="entry name" value="MFS"/>
    <property type="match status" value="1"/>
</dbReference>
<dbReference type="InterPro" id="IPR011701">
    <property type="entry name" value="MFS"/>
</dbReference>
<comment type="subcellular location">
    <subcellularLocation>
        <location evidence="1">Cell membrane</location>
        <topology evidence="1">Multi-pass membrane protein</topology>
    </subcellularLocation>
</comment>
<feature type="transmembrane region" description="Helical" evidence="7">
    <location>
        <begin position="142"/>
        <end position="167"/>
    </location>
</feature>
<feature type="transmembrane region" description="Helical" evidence="7">
    <location>
        <begin position="282"/>
        <end position="301"/>
    </location>
</feature>
<keyword evidence="5 7" id="KW-1133">Transmembrane helix</keyword>
<keyword evidence="4 7" id="KW-0812">Transmembrane</keyword>
<evidence type="ECO:0000256" key="2">
    <source>
        <dbReference type="ARBA" id="ARBA00022448"/>
    </source>
</evidence>
<feature type="transmembrane region" description="Helical" evidence="7">
    <location>
        <begin position="84"/>
        <end position="102"/>
    </location>
</feature>
<evidence type="ECO:0000256" key="4">
    <source>
        <dbReference type="ARBA" id="ARBA00022692"/>
    </source>
</evidence>
<evidence type="ECO:0000259" key="8">
    <source>
        <dbReference type="PROSITE" id="PS50850"/>
    </source>
</evidence>
<name>A0ABW1I501_9PSEU</name>
<evidence type="ECO:0000256" key="1">
    <source>
        <dbReference type="ARBA" id="ARBA00004651"/>
    </source>
</evidence>
<evidence type="ECO:0000256" key="6">
    <source>
        <dbReference type="ARBA" id="ARBA00023136"/>
    </source>
</evidence>
<feature type="domain" description="Major facilitator superfamily (MFS) profile" evidence="8">
    <location>
        <begin position="18"/>
        <end position="399"/>
    </location>
</feature>
<dbReference type="PROSITE" id="PS00216">
    <property type="entry name" value="SUGAR_TRANSPORT_1"/>
    <property type="match status" value="1"/>
</dbReference>
<proteinExistence type="predicted"/>
<dbReference type="PANTHER" id="PTHR23517:SF13">
    <property type="entry name" value="MAJOR FACILITATOR SUPERFAMILY MFS_1"/>
    <property type="match status" value="1"/>
</dbReference>
<feature type="transmembrane region" description="Helical" evidence="7">
    <location>
        <begin position="372"/>
        <end position="395"/>
    </location>
</feature>
<evidence type="ECO:0000256" key="5">
    <source>
        <dbReference type="ARBA" id="ARBA00022989"/>
    </source>
</evidence>
<organism evidence="9 10">
    <name type="scientific">Pseudonocardia lutea</name>
    <dbReference type="NCBI Taxonomy" id="2172015"/>
    <lineage>
        <taxon>Bacteria</taxon>
        <taxon>Bacillati</taxon>
        <taxon>Actinomycetota</taxon>
        <taxon>Actinomycetes</taxon>
        <taxon>Pseudonocardiales</taxon>
        <taxon>Pseudonocardiaceae</taxon>
        <taxon>Pseudonocardia</taxon>
    </lineage>
</organism>
<keyword evidence="10" id="KW-1185">Reference proteome</keyword>
<evidence type="ECO:0000256" key="3">
    <source>
        <dbReference type="ARBA" id="ARBA00022475"/>
    </source>
</evidence>
<feature type="transmembrane region" description="Helical" evidence="7">
    <location>
        <begin position="47"/>
        <end position="72"/>
    </location>
</feature>
<protein>
    <submittedName>
        <fullName evidence="9">MFS transporter</fullName>
    </submittedName>
</protein>
<feature type="transmembrane region" description="Helical" evidence="7">
    <location>
        <begin position="12"/>
        <end position="35"/>
    </location>
</feature>
<feature type="transmembrane region" description="Helical" evidence="7">
    <location>
        <begin position="219"/>
        <end position="240"/>
    </location>
</feature>
<sequence length="403" mass="40557">MTSAEATAGRTVMSRGAGTAVVAVTFVVTMIGTTLPTPLYPLYEQRYGFGGLMVTVVFATYAVGVGAALVVLGNLSDRIGRRPVLLAGLAFALVSSLVFLIPAEPALFVGRFLSGVSAGIFTGTATATIIDLAREDRKARAGLVAAAVNMLGLGLGPVLAGVLAQYAPLPLDLSYLVHAALVVAATVALWFVPEPVGRRGRFRIEPLRVGGVPEEVRGVFVRAAIGGFAGFAVLGLFTAVSPSVLVQVLGRTSHVVVGLVVFLMLGASALGQVLSASVPERVALPLGCGGLAVGAALIGTGIATASLALFCTGAAIAGLGQGMSFRAGLGAVGSRAPQEVRGAVVATFFLVLYVAISLPVIGVGAAAQAFGLVPAGVVFSAIVALLALAAVVLTVRASRREEA</sequence>
<dbReference type="Gene3D" id="1.20.1250.20">
    <property type="entry name" value="MFS general substrate transporter like domains"/>
    <property type="match status" value="1"/>
</dbReference>
<reference evidence="10" key="1">
    <citation type="journal article" date="2019" name="Int. J. Syst. Evol. Microbiol.">
        <title>The Global Catalogue of Microorganisms (GCM) 10K type strain sequencing project: providing services to taxonomists for standard genome sequencing and annotation.</title>
        <authorList>
            <consortium name="The Broad Institute Genomics Platform"/>
            <consortium name="The Broad Institute Genome Sequencing Center for Infectious Disease"/>
            <person name="Wu L."/>
            <person name="Ma J."/>
        </authorList>
    </citation>
    <scope>NUCLEOTIDE SEQUENCE [LARGE SCALE GENOMIC DNA]</scope>
    <source>
        <strain evidence="10">CGMCC 4.7397</strain>
    </source>
</reference>